<keyword evidence="1" id="KW-0175">Coiled coil</keyword>
<feature type="coiled-coil region" evidence="1">
    <location>
        <begin position="172"/>
        <end position="199"/>
    </location>
</feature>
<proteinExistence type="predicted"/>
<reference evidence="2" key="1">
    <citation type="submission" date="2019-11" db="EMBL/GenBank/DDBJ databases">
        <title>Characterization of Clostridium perfringens isolates from swine manure treated agricultural soils.</title>
        <authorList>
            <person name="Wushke S.T."/>
        </authorList>
    </citation>
    <scope>NUCLEOTIDE SEQUENCE</scope>
    <source>
        <strain evidence="2">X62</strain>
    </source>
</reference>
<dbReference type="Proteomes" id="UP001288944">
    <property type="component" value="Unassembled WGS sequence"/>
</dbReference>
<dbReference type="EMBL" id="WNUR01000057">
    <property type="protein sequence ID" value="MDZ7542274.1"/>
    <property type="molecule type" value="Genomic_DNA"/>
</dbReference>
<evidence type="ECO:0000313" key="3">
    <source>
        <dbReference type="Proteomes" id="UP001288944"/>
    </source>
</evidence>
<evidence type="ECO:0000313" key="2">
    <source>
        <dbReference type="EMBL" id="MDZ7542274.1"/>
    </source>
</evidence>
<gene>
    <name evidence="2" type="ORF">GNF83_13695</name>
</gene>
<protein>
    <submittedName>
        <fullName evidence="2">Uncharacterized protein</fullName>
    </submittedName>
</protein>
<comment type="caution">
    <text evidence="2">The sequence shown here is derived from an EMBL/GenBank/DDBJ whole genome shotgun (WGS) entry which is preliminary data.</text>
</comment>
<sequence>MITNKAKEEACIKYKSYLDVIDKLGNKIMLEKQLISLCVKLNIARDRFIVLKAIQDLEKAEVIKKINFCDSNNKIIIFKKYAIRFLGGFNSSQQVAAVPKVNSNNRYYLSYFKVQFILNIIILSMEKKNMKLSLDSLIEYIDGLNSNIFYGKNNVLEYYNNLNKKFNNDINKDEFNRSLELLNKEYINLTNNLGRKKTNCFEDKPIKKTRKTKWDYLAEATIGTLIRKDIYIAQIIKNDDVLHVNAYFFDVLNSQNIRNLILNYSICYTLFKRLFNCNINLKFNYVAKNEIAKINVKNKLTKGNLVHMLRANNLNELDWINMKLTIRESDK</sequence>
<evidence type="ECO:0000256" key="1">
    <source>
        <dbReference type="SAM" id="Coils"/>
    </source>
</evidence>
<organism evidence="2 3">
    <name type="scientific">Clostridium perfringens</name>
    <dbReference type="NCBI Taxonomy" id="1502"/>
    <lineage>
        <taxon>Bacteria</taxon>
        <taxon>Bacillati</taxon>
        <taxon>Bacillota</taxon>
        <taxon>Clostridia</taxon>
        <taxon>Eubacteriales</taxon>
        <taxon>Clostridiaceae</taxon>
        <taxon>Clostridium</taxon>
    </lineage>
</organism>
<dbReference type="AlphaFoldDB" id="A0AAW9KIE1"/>
<name>A0AAW9KIE1_CLOPF</name>
<accession>A0AAW9KIE1</accession>